<name>A0A5C3NFW3_9AGAM</name>
<gene>
    <name evidence="2" type="ORF">OE88DRAFT_1644107</name>
</gene>
<proteinExistence type="predicted"/>
<protein>
    <submittedName>
        <fullName evidence="2">Uncharacterized protein</fullName>
    </submittedName>
</protein>
<reference evidence="2 3" key="1">
    <citation type="journal article" date="2019" name="Nat. Ecol. Evol.">
        <title>Megaphylogeny resolves global patterns of mushroom evolution.</title>
        <authorList>
            <person name="Varga T."/>
            <person name="Krizsan K."/>
            <person name="Foldi C."/>
            <person name="Dima B."/>
            <person name="Sanchez-Garcia M."/>
            <person name="Sanchez-Ramirez S."/>
            <person name="Szollosi G.J."/>
            <person name="Szarkandi J.G."/>
            <person name="Papp V."/>
            <person name="Albert L."/>
            <person name="Andreopoulos W."/>
            <person name="Angelini C."/>
            <person name="Antonin V."/>
            <person name="Barry K.W."/>
            <person name="Bougher N.L."/>
            <person name="Buchanan P."/>
            <person name="Buyck B."/>
            <person name="Bense V."/>
            <person name="Catcheside P."/>
            <person name="Chovatia M."/>
            <person name="Cooper J."/>
            <person name="Damon W."/>
            <person name="Desjardin D."/>
            <person name="Finy P."/>
            <person name="Geml J."/>
            <person name="Haridas S."/>
            <person name="Hughes K."/>
            <person name="Justo A."/>
            <person name="Karasinski D."/>
            <person name="Kautmanova I."/>
            <person name="Kiss B."/>
            <person name="Kocsube S."/>
            <person name="Kotiranta H."/>
            <person name="LaButti K.M."/>
            <person name="Lechner B.E."/>
            <person name="Liimatainen K."/>
            <person name="Lipzen A."/>
            <person name="Lukacs Z."/>
            <person name="Mihaltcheva S."/>
            <person name="Morgado L.N."/>
            <person name="Niskanen T."/>
            <person name="Noordeloos M.E."/>
            <person name="Ohm R.A."/>
            <person name="Ortiz-Santana B."/>
            <person name="Ovrebo C."/>
            <person name="Racz N."/>
            <person name="Riley R."/>
            <person name="Savchenko A."/>
            <person name="Shiryaev A."/>
            <person name="Soop K."/>
            <person name="Spirin V."/>
            <person name="Szebenyi C."/>
            <person name="Tomsovsky M."/>
            <person name="Tulloss R.E."/>
            <person name="Uehling J."/>
            <person name="Grigoriev I.V."/>
            <person name="Vagvolgyi C."/>
            <person name="Papp T."/>
            <person name="Martin F.M."/>
            <person name="Miettinen O."/>
            <person name="Hibbett D.S."/>
            <person name="Nagy L.G."/>
        </authorList>
    </citation>
    <scope>NUCLEOTIDE SEQUENCE [LARGE SCALE GENOMIC DNA]</scope>
    <source>
        <strain evidence="2 3">OMC1185</strain>
    </source>
</reference>
<evidence type="ECO:0000313" key="2">
    <source>
        <dbReference type="EMBL" id="TFK52421.1"/>
    </source>
</evidence>
<dbReference type="EMBL" id="ML213509">
    <property type="protein sequence ID" value="TFK52421.1"/>
    <property type="molecule type" value="Genomic_DNA"/>
</dbReference>
<sequence>MNIKARLKEMAGIEGYRWRGESKEHGAVEDSGERRWLSEHRGESRWMKRSGSAFVRSLPQRLKEWTPYAAASVWTSAFDKGRSAVHEASSCLLAEQSRNIETSNECTKAVAQTENFALKREAALLQSQEKSKILKECVDAAATKRVWCKERRRASLTWTKAVELIDNFALKRDTRSYQAYGPTACWNERLPGFEGLNEGIGEQGARSGRGKVQRRVGATERERPPTRRISIKERTGMLKVDATATKRVFVRSGHCYLADLGEGSRRG</sequence>
<organism evidence="2 3">
    <name type="scientific">Heliocybe sulcata</name>
    <dbReference type="NCBI Taxonomy" id="5364"/>
    <lineage>
        <taxon>Eukaryota</taxon>
        <taxon>Fungi</taxon>
        <taxon>Dikarya</taxon>
        <taxon>Basidiomycota</taxon>
        <taxon>Agaricomycotina</taxon>
        <taxon>Agaricomycetes</taxon>
        <taxon>Gloeophyllales</taxon>
        <taxon>Gloeophyllaceae</taxon>
        <taxon>Heliocybe</taxon>
    </lineage>
</organism>
<dbReference type="Proteomes" id="UP000305948">
    <property type="component" value="Unassembled WGS sequence"/>
</dbReference>
<evidence type="ECO:0000313" key="3">
    <source>
        <dbReference type="Proteomes" id="UP000305948"/>
    </source>
</evidence>
<accession>A0A5C3NFW3</accession>
<feature type="region of interest" description="Disordered" evidence="1">
    <location>
        <begin position="199"/>
        <end position="224"/>
    </location>
</feature>
<dbReference type="AlphaFoldDB" id="A0A5C3NFW3"/>
<evidence type="ECO:0000256" key="1">
    <source>
        <dbReference type="SAM" id="MobiDB-lite"/>
    </source>
</evidence>
<keyword evidence="3" id="KW-1185">Reference proteome</keyword>